<dbReference type="EMBL" id="JAQQFM010000007">
    <property type="protein sequence ID" value="MFL9926171.1"/>
    <property type="molecule type" value="Genomic_DNA"/>
</dbReference>
<protein>
    <submittedName>
        <fullName evidence="1">Uncharacterized protein</fullName>
    </submittedName>
</protein>
<gene>
    <name evidence="1" type="ORF">PQR62_17980</name>
</gene>
<feature type="non-terminal residue" evidence="1">
    <location>
        <position position="91"/>
    </location>
</feature>
<evidence type="ECO:0000313" key="2">
    <source>
        <dbReference type="Proteomes" id="UP001629246"/>
    </source>
</evidence>
<name>A0ABW9ABB0_9BURK</name>
<comment type="caution">
    <text evidence="1">The sequence shown here is derived from an EMBL/GenBank/DDBJ whole genome shotgun (WGS) entry which is preliminary data.</text>
</comment>
<dbReference type="SUPFAM" id="SSF69279">
    <property type="entry name" value="Phage tail proteins"/>
    <property type="match status" value="1"/>
</dbReference>
<dbReference type="Proteomes" id="UP001629246">
    <property type="component" value="Unassembled WGS sequence"/>
</dbReference>
<sequence length="91" mass="10002">MKVDVRALSGIKHVQTYHLEFRHAGLTANAFSVISFEGHETLGEPSRFVIRLHHPDPDLTRLDYLNVPAVFSIQPHGVSALADVAAMASLN</sequence>
<dbReference type="Gene3D" id="2.30.110.50">
    <property type="match status" value="1"/>
</dbReference>
<keyword evidence="2" id="KW-1185">Reference proteome</keyword>
<evidence type="ECO:0000313" key="1">
    <source>
        <dbReference type="EMBL" id="MFL9926171.1"/>
    </source>
</evidence>
<dbReference type="RefSeq" id="WP_408159363.1">
    <property type="nucleotide sequence ID" value="NZ_JAQQFM010000007.1"/>
</dbReference>
<accession>A0ABW9ABB0</accession>
<reference evidence="1 2" key="1">
    <citation type="journal article" date="2024" name="Chem. Sci.">
        <title>Discovery of megapolipeptins by genome mining of a Burkholderiales bacteria collection.</title>
        <authorList>
            <person name="Paulo B.S."/>
            <person name="Recchia M.J.J."/>
            <person name="Lee S."/>
            <person name="Fergusson C.H."/>
            <person name="Romanowski S.B."/>
            <person name="Hernandez A."/>
            <person name="Krull N."/>
            <person name="Liu D.Y."/>
            <person name="Cavanagh H."/>
            <person name="Bos A."/>
            <person name="Gray C.A."/>
            <person name="Murphy B.T."/>
            <person name="Linington R.G."/>
            <person name="Eustaquio A.S."/>
        </authorList>
    </citation>
    <scope>NUCLEOTIDE SEQUENCE [LARGE SCALE GENOMIC DNA]</scope>
    <source>
        <strain evidence="1 2">RL21-008-BIB-A</strain>
    </source>
</reference>
<proteinExistence type="predicted"/>
<organism evidence="1 2">
    <name type="scientific">Herbaspirillum lusitanum</name>
    <dbReference type="NCBI Taxonomy" id="213312"/>
    <lineage>
        <taxon>Bacteria</taxon>
        <taxon>Pseudomonadati</taxon>
        <taxon>Pseudomonadota</taxon>
        <taxon>Betaproteobacteria</taxon>
        <taxon>Burkholderiales</taxon>
        <taxon>Oxalobacteraceae</taxon>
        <taxon>Herbaspirillum</taxon>
    </lineage>
</organism>